<evidence type="ECO:0000256" key="1">
    <source>
        <dbReference type="SAM" id="MobiDB-lite"/>
    </source>
</evidence>
<feature type="region of interest" description="Disordered" evidence="1">
    <location>
        <begin position="89"/>
        <end position="108"/>
    </location>
</feature>
<keyword evidence="3" id="KW-1185">Reference proteome</keyword>
<dbReference type="EMBL" id="KZ293466">
    <property type="protein sequence ID" value="PBK62470.1"/>
    <property type="molecule type" value="Genomic_DNA"/>
</dbReference>
<evidence type="ECO:0000313" key="2">
    <source>
        <dbReference type="EMBL" id="PBK62470.1"/>
    </source>
</evidence>
<gene>
    <name evidence="2" type="ORF">ARMSODRAFT_1061452</name>
</gene>
<name>A0A2H3AY66_9AGAR</name>
<evidence type="ECO:0000313" key="3">
    <source>
        <dbReference type="Proteomes" id="UP000218334"/>
    </source>
</evidence>
<proteinExistence type="predicted"/>
<reference evidence="3" key="1">
    <citation type="journal article" date="2017" name="Nat. Ecol. Evol.">
        <title>Genome expansion and lineage-specific genetic innovations in the forest pathogenic fungi Armillaria.</title>
        <authorList>
            <person name="Sipos G."/>
            <person name="Prasanna A.N."/>
            <person name="Walter M.C."/>
            <person name="O'Connor E."/>
            <person name="Balint B."/>
            <person name="Krizsan K."/>
            <person name="Kiss B."/>
            <person name="Hess J."/>
            <person name="Varga T."/>
            <person name="Slot J."/>
            <person name="Riley R."/>
            <person name="Boka B."/>
            <person name="Rigling D."/>
            <person name="Barry K."/>
            <person name="Lee J."/>
            <person name="Mihaltcheva S."/>
            <person name="LaButti K."/>
            <person name="Lipzen A."/>
            <person name="Waldron R."/>
            <person name="Moloney N.M."/>
            <person name="Sperisen C."/>
            <person name="Kredics L."/>
            <person name="Vagvoelgyi C."/>
            <person name="Patrignani A."/>
            <person name="Fitzpatrick D."/>
            <person name="Nagy I."/>
            <person name="Doyle S."/>
            <person name="Anderson J.B."/>
            <person name="Grigoriev I.V."/>
            <person name="Gueldener U."/>
            <person name="Muensterkoetter M."/>
            <person name="Nagy L.G."/>
        </authorList>
    </citation>
    <scope>NUCLEOTIDE SEQUENCE [LARGE SCALE GENOMIC DNA]</scope>
    <source>
        <strain evidence="3">28-4</strain>
    </source>
</reference>
<sequence>MLKQKYWLYIPAVSLDVVDLNHPPLAIIPTVDMLTSQPRPKREMEGQQWFYDGTRPRGGAEARDANSSASLPILMMAVYAMVHPPSWPRLSSTQKNQDRGGDTNGHVAVNPDKMAAVYRIRCSQSMMHDPSTLRFSEAFPTLLSYFRLPRRVTGQQEPPGISENSASFWKLARIEKLIVRSGKPELKGGGVLGIGDFALRCAGNAVANICAKSLVKLRLRTFLLVTGMLRDILFKEIIDAMEYPLLGNKALHDFVYLKASHRTVYGIWPSAPIHRQHTDRMSMSVMAVHTAISYELCLGCIPYTRPSTAINTVLLKLSTVRLRYPYDGTCTTVLYGDVRMTDENNIALSPLICWISYSLVPGITVT</sequence>
<accession>A0A2H3AY66</accession>
<dbReference type="AlphaFoldDB" id="A0A2H3AY66"/>
<dbReference type="Proteomes" id="UP000218334">
    <property type="component" value="Unassembled WGS sequence"/>
</dbReference>
<organism evidence="2 3">
    <name type="scientific">Armillaria solidipes</name>
    <dbReference type="NCBI Taxonomy" id="1076256"/>
    <lineage>
        <taxon>Eukaryota</taxon>
        <taxon>Fungi</taxon>
        <taxon>Dikarya</taxon>
        <taxon>Basidiomycota</taxon>
        <taxon>Agaricomycotina</taxon>
        <taxon>Agaricomycetes</taxon>
        <taxon>Agaricomycetidae</taxon>
        <taxon>Agaricales</taxon>
        <taxon>Marasmiineae</taxon>
        <taxon>Physalacriaceae</taxon>
        <taxon>Armillaria</taxon>
    </lineage>
</organism>
<protein>
    <submittedName>
        <fullName evidence="2">Uncharacterized protein</fullName>
    </submittedName>
</protein>